<dbReference type="AlphaFoldDB" id="A0A6S6QV61"/>
<keyword evidence="5" id="KW-0997">Cell inner membrane</keyword>
<sequence length="631" mass="68367">MEIAAPDEQHGERSSRATWWLTLGSLGVVYGDIGTSPLYALRESLLHAGGAPTRVEVIGIVSLLVWALFLVVTLKYVALLLRADNHGEGGTLSLVTLAQSTMKSPSNLVLALGIVGASLFYGDAILTPAISVLSAVEGLEYTTDIDESWIVPIVMGILIILYAVQSYGTAKVSAFFGPIMLVWFATLAILGIVHINDAPDILNALNPLYALSFMTGHGILGFTVLGSVFLAVTGAEALYADMGHFGRTAIRRAWLFFVLPGLVVNYLGQGALALSHPDTVGNLFFSTAPEWGRLPLVLLATAATVIAAQAVITGAYSLTHQATQLGILPRLAVSHTSEKERGQIYMPKVNWLMLAGALFLVVIFETSSNLAAAYGIAVVGTMIVSTMLAVPVIARLWGWGWIAAVAVALPFFLLDSAFLTANLLKLADGGWIPLALGFLIVIGMWTWVRGTRIVAEKVRRESVPLSNVVGSMAKSKSIVRVTGTAVFLTSDTEVAPAAMMHNLKHNKVLHEQNVLLTVVTEPRPYVPRENRSSYEKISDDFSRVVLRYGYMESPHIPRALDRCKQDGLSFEIMSTSFFIGRRTFKISPEGGAMPNWQDRLFILLTRQADDVITYFRIPAGRVIELGSQITL</sequence>
<dbReference type="GO" id="GO:0005886">
    <property type="term" value="C:plasma membrane"/>
    <property type="evidence" value="ECO:0007669"/>
    <property type="project" value="UniProtKB-SubCell"/>
</dbReference>
<comment type="catalytic activity">
    <reaction evidence="13">
        <text>K(+)(in) + H(+)(in) = K(+)(out) + H(+)(out)</text>
        <dbReference type="Rhea" id="RHEA:28490"/>
        <dbReference type="ChEBI" id="CHEBI:15378"/>
        <dbReference type="ChEBI" id="CHEBI:29103"/>
    </reaction>
</comment>
<evidence type="ECO:0000256" key="3">
    <source>
        <dbReference type="ARBA" id="ARBA00022448"/>
    </source>
</evidence>
<accession>A0A6S6QV61</accession>
<feature type="transmembrane region" description="Helical" evidence="13">
    <location>
        <begin position="430"/>
        <end position="448"/>
    </location>
</feature>
<keyword evidence="7 13" id="KW-0812">Transmembrane</keyword>
<evidence type="ECO:0000256" key="11">
    <source>
        <dbReference type="ARBA" id="ARBA00023065"/>
    </source>
</evidence>
<dbReference type="InterPro" id="IPR053951">
    <property type="entry name" value="K_trans_N"/>
</dbReference>
<protein>
    <recommendedName>
        <fullName evidence="13">Probable potassium transport system protein Kup</fullName>
    </recommendedName>
</protein>
<evidence type="ECO:0000256" key="8">
    <source>
        <dbReference type="ARBA" id="ARBA00022847"/>
    </source>
</evidence>
<evidence type="ECO:0000259" key="15">
    <source>
        <dbReference type="Pfam" id="PF22776"/>
    </source>
</evidence>
<reference evidence="16 17" key="1">
    <citation type="submission" date="2020-08" db="EMBL/GenBank/DDBJ databases">
        <title>Genome sequence of Rhizobiales bacterium strain IZ6.</title>
        <authorList>
            <person name="Nakai R."/>
            <person name="Naganuma T."/>
        </authorList>
    </citation>
    <scope>NUCLEOTIDE SEQUENCE [LARGE SCALE GENOMIC DNA]</scope>
    <source>
        <strain evidence="16 17">IZ6</strain>
    </source>
</reference>
<evidence type="ECO:0000256" key="6">
    <source>
        <dbReference type="ARBA" id="ARBA00022538"/>
    </source>
</evidence>
<feature type="transmembrane region" description="Helical" evidence="13">
    <location>
        <begin position="176"/>
        <end position="196"/>
    </location>
</feature>
<feature type="transmembrane region" description="Helical" evidence="13">
    <location>
        <begin position="349"/>
        <end position="366"/>
    </location>
</feature>
<dbReference type="InterPro" id="IPR003855">
    <property type="entry name" value="K+_transporter"/>
</dbReference>
<evidence type="ECO:0000313" key="17">
    <source>
        <dbReference type="Proteomes" id="UP000515317"/>
    </source>
</evidence>
<dbReference type="Pfam" id="PF02705">
    <property type="entry name" value="K_trans"/>
    <property type="match status" value="1"/>
</dbReference>
<evidence type="ECO:0000256" key="1">
    <source>
        <dbReference type="ARBA" id="ARBA00004141"/>
    </source>
</evidence>
<dbReference type="GO" id="GO:0015079">
    <property type="term" value="F:potassium ion transmembrane transporter activity"/>
    <property type="evidence" value="ECO:0007669"/>
    <property type="project" value="UniProtKB-UniRule"/>
</dbReference>
<keyword evidence="17" id="KW-1185">Reference proteome</keyword>
<feature type="domain" description="K+ potassium transporter integral membrane" evidence="14">
    <location>
        <begin position="21"/>
        <end position="469"/>
    </location>
</feature>
<feature type="transmembrane region" description="Helical" evidence="13">
    <location>
        <begin position="60"/>
        <end position="81"/>
    </location>
</feature>
<dbReference type="PANTHER" id="PTHR30540">
    <property type="entry name" value="OSMOTIC STRESS POTASSIUM TRANSPORTER"/>
    <property type="match status" value="1"/>
</dbReference>
<dbReference type="InterPro" id="IPR023051">
    <property type="entry name" value="Kup"/>
</dbReference>
<evidence type="ECO:0000256" key="7">
    <source>
        <dbReference type="ARBA" id="ARBA00022692"/>
    </source>
</evidence>
<evidence type="ECO:0000256" key="5">
    <source>
        <dbReference type="ARBA" id="ARBA00022519"/>
    </source>
</evidence>
<dbReference type="PANTHER" id="PTHR30540:SF79">
    <property type="entry name" value="LOW AFFINITY POTASSIUM TRANSPORT SYSTEM PROTEIN KUP"/>
    <property type="match status" value="1"/>
</dbReference>
<feature type="transmembrane region" description="Helical" evidence="13">
    <location>
        <begin position="148"/>
        <end position="164"/>
    </location>
</feature>
<feature type="transmembrane region" description="Helical" evidence="13">
    <location>
        <begin position="19"/>
        <end position="40"/>
    </location>
</feature>
<dbReference type="InterPro" id="IPR053952">
    <property type="entry name" value="K_trans_C"/>
</dbReference>
<comment type="function">
    <text evidence="13">Transport of potassium into the cell. Likely operates as a K(+):H(+) symporter.</text>
</comment>
<keyword evidence="9 13" id="KW-0630">Potassium</keyword>
<comment type="subcellular location">
    <subcellularLocation>
        <location evidence="13">Cell membrane</location>
        <topology evidence="13">Multi-pass membrane protein</topology>
    </subcellularLocation>
    <subcellularLocation>
        <location evidence="1">Membrane</location>
        <topology evidence="1">Multi-pass membrane protein</topology>
    </subcellularLocation>
</comment>
<dbReference type="GO" id="GO:0015293">
    <property type="term" value="F:symporter activity"/>
    <property type="evidence" value="ECO:0007669"/>
    <property type="project" value="UniProtKB-UniRule"/>
</dbReference>
<evidence type="ECO:0000256" key="4">
    <source>
        <dbReference type="ARBA" id="ARBA00022475"/>
    </source>
</evidence>
<gene>
    <name evidence="16" type="primary">kup1</name>
    <name evidence="13" type="synonym">kup</name>
    <name evidence="16" type="ORF">IZ6_18870</name>
</gene>
<keyword evidence="6 13" id="KW-0633">Potassium transport</keyword>
<proteinExistence type="inferred from homology"/>
<keyword evidence="10 13" id="KW-1133">Transmembrane helix</keyword>
<evidence type="ECO:0000256" key="9">
    <source>
        <dbReference type="ARBA" id="ARBA00022958"/>
    </source>
</evidence>
<feature type="transmembrane region" description="Helical" evidence="13">
    <location>
        <begin position="294"/>
        <end position="318"/>
    </location>
</feature>
<evidence type="ECO:0000256" key="10">
    <source>
        <dbReference type="ARBA" id="ARBA00022989"/>
    </source>
</evidence>
<name>A0A6S6QV61_9HYPH</name>
<feature type="transmembrane region" description="Helical" evidence="13">
    <location>
        <begin position="208"/>
        <end position="232"/>
    </location>
</feature>
<keyword evidence="4 13" id="KW-1003">Cell membrane</keyword>
<feature type="domain" description="K+ potassium transporter C-terminal" evidence="15">
    <location>
        <begin position="483"/>
        <end position="630"/>
    </location>
</feature>
<keyword evidence="11 13" id="KW-0406">Ion transport</keyword>
<dbReference type="KEGG" id="tso:IZ6_18870"/>
<evidence type="ECO:0000256" key="13">
    <source>
        <dbReference type="HAMAP-Rule" id="MF_01522"/>
    </source>
</evidence>
<evidence type="ECO:0000313" key="16">
    <source>
        <dbReference type="EMBL" id="BCJ91152.1"/>
    </source>
</evidence>
<keyword evidence="12 13" id="KW-0472">Membrane</keyword>
<evidence type="ECO:0000256" key="12">
    <source>
        <dbReference type="ARBA" id="ARBA00023136"/>
    </source>
</evidence>
<evidence type="ECO:0000259" key="14">
    <source>
        <dbReference type="Pfam" id="PF02705"/>
    </source>
</evidence>
<evidence type="ECO:0000256" key="2">
    <source>
        <dbReference type="ARBA" id="ARBA00007019"/>
    </source>
</evidence>
<feature type="transmembrane region" description="Helical" evidence="13">
    <location>
        <begin position="372"/>
        <end position="394"/>
    </location>
</feature>
<feature type="transmembrane region" description="Helical" evidence="13">
    <location>
        <begin position="401"/>
        <end position="424"/>
    </location>
</feature>
<dbReference type="Pfam" id="PF22776">
    <property type="entry name" value="K_trans_C"/>
    <property type="match status" value="1"/>
</dbReference>
<keyword evidence="3 13" id="KW-0813">Transport</keyword>
<feature type="transmembrane region" description="Helical" evidence="13">
    <location>
        <begin position="253"/>
        <end position="274"/>
    </location>
</feature>
<feature type="transmembrane region" description="Helical" evidence="13">
    <location>
        <begin position="108"/>
        <end position="136"/>
    </location>
</feature>
<dbReference type="EMBL" id="AP023361">
    <property type="protein sequence ID" value="BCJ91152.1"/>
    <property type="molecule type" value="Genomic_DNA"/>
</dbReference>
<organism evidence="16 17">
    <name type="scientific">Terrihabitans soli</name>
    <dbReference type="NCBI Taxonomy" id="708113"/>
    <lineage>
        <taxon>Bacteria</taxon>
        <taxon>Pseudomonadati</taxon>
        <taxon>Pseudomonadota</taxon>
        <taxon>Alphaproteobacteria</taxon>
        <taxon>Hyphomicrobiales</taxon>
        <taxon>Terrihabitans</taxon>
    </lineage>
</organism>
<dbReference type="HAMAP" id="MF_01522">
    <property type="entry name" value="Kup"/>
    <property type="match status" value="1"/>
</dbReference>
<keyword evidence="8 13" id="KW-0769">Symport</keyword>
<comment type="similarity">
    <text evidence="2 13">Belongs to the HAK/KUP transporter (TC 2.A.72) family.</text>
</comment>
<dbReference type="Proteomes" id="UP000515317">
    <property type="component" value="Chromosome"/>
</dbReference>